<gene>
    <name evidence="1" type="ORF">DMB65_03670</name>
</gene>
<reference evidence="1 2" key="1">
    <citation type="submission" date="2018-05" db="EMBL/GenBank/DDBJ databases">
        <title>Flavobacterium sp. strain IMCC34759, incomplete genome.</title>
        <authorList>
            <person name="Joung Y."/>
            <person name="Cho J."/>
        </authorList>
    </citation>
    <scope>NUCLEOTIDE SEQUENCE [LARGE SCALE GENOMIC DNA]</scope>
    <source>
        <strain evidence="1 2">IMCC34759</strain>
    </source>
</reference>
<proteinExistence type="predicted"/>
<accession>A0A2V4BTE0</accession>
<dbReference type="RefSeq" id="WP_110305310.1">
    <property type="nucleotide sequence ID" value="NZ_QJHK01000002.1"/>
</dbReference>
<comment type="caution">
    <text evidence="1">The sequence shown here is derived from an EMBL/GenBank/DDBJ whole genome shotgun (WGS) entry which is preliminary data.</text>
</comment>
<sequence length="104" mass="12873">MEKSFFEKFIEEEKRIFEELNEIDEFQKSQNVFHCRYIVKPFADRKAYYQIVDETARKYILQWVLGEDPYPEWGYEVKLFKKDVEKIIKRRDNFEKTISLMKNS</sequence>
<protein>
    <submittedName>
        <fullName evidence="1">Uncharacterized protein</fullName>
    </submittedName>
</protein>
<evidence type="ECO:0000313" key="2">
    <source>
        <dbReference type="Proteomes" id="UP000247903"/>
    </source>
</evidence>
<dbReference type="EMBL" id="QJHK01000002">
    <property type="protein sequence ID" value="PXY42339.1"/>
    <property type="molecule type" value="Genomic_DNA"/>
</dbReference>
<dbReference type="Proteomes" id="UP000247903">
    <property type="component" value="Unassembled WGS sequence"/>
</dbReference>
<organism evidence="1 2">
    <name type="scientific">Flavobacterium cheongpyeongense</name>
    <dbReference type="NCBI Taxonomy" id="2212651"/>
    <lineage>
        <taxon>Bacteria</taxon>
        <taxon>Pseudomonadati</taxon>
        <taxon>Bacteroidota</taxon>
        <taxon>Flavobacteriia</taxon>
        <taxon>Flavobacteriales</taxon>
        <taxon>Flavobacteriaceae</taxon>
        <taxon>Flavobacterium</taxon>
    </lineage>
</organism>
<dbReference type="OrthoDB" id="9849847at2"/>
<keyword evidence="2" id="KW-1185">Reference proteome</keyword>
<evidence type="ECO:0000313" key="1">
    <source>
        <dbReference type="EMBL" id="PXY42339.1"/>
    </source>
</evidence>
<dbReference type="AlphaFoldDB" id="A0A2V4BTE0"/>
<name>A0A2V4BTE0_9FLAO</name>